<reference evidence="2" key="1">
    <citation type="submission" date="2021-02" db="EMBL/GenBank/DDBJ databases">
        <authorList>
            <person name="Nowell W R."/>
        </authorList>
    </citation>
    <scope>NUCLEOTIDE SEQUENCE</scope>
</reference>
<dbReference type="EMBL" id="CAJOBI010133610">
    <property type="protein sequence ID" value="CAF4736110.1"/>
    <property type="molecule type" value="Genomic_DNA"/>
</dbReference>
<dbReference type="Proteomes" id="UP000676336">
    <property type="component" value="Unassembled WGS sequence"/>
</dbReference>
<dbReference type="AlphaFoldDB" id="A0A8S3B224"/>
<feature type="signal peptide" evidence="1">
    <location>
        <begin position="1"/>
        <end position="25"/>
    </location>
</feature>
<comment type="caution">
    <text evidence="2">The sequence shown here is derived from an EMBL/GenBank/DDBJ whole genome shotgun (WGS) entry which is preliminary data.</text>
</comment>
<feature type="non-terminal residue" evidence="2">
    <location>
        <position position="1"/>
    </location>
</feature>
<evidence type="ECO:0000313" key="2">
    <source>
        <dbReference type="EMBL" id="CAF4736110.1"/>
    </source>
</evidence>
<gene>
    <name evidence="2" type="ORF">SMN809_LOCUS44500</name>
</gene>
<sequence length="46" mass="5358">SRWGDSDEFCLQCFALLLIDFLVRNSTVDELDDDKDERCCLQCVDL</sequence>
<evidence type="ECO:0000313" key="3">
    <source>
        <dbReference type="Proteomes" id="UP000676336"/>
    </source>
</evidence>
<evidence type="ECO:0000256" key="1">
    <source>
        <dbReference type="SAM" id="SignalP"/>
    </source>
</evidence>
<name>A0A8S3B224_9BILA</name>
<feature type="chain" id="PRO_5035886563" evidence="1">
    <location>
        <begin position="26"/>
        <end position="46"/>
    </location>
</feature>
<keyword evidence="1" id="KW-0732">Signal</keyword>
<accession>A0A8S3B224</accession>
<proteinExistence type="predicted"/>
<protein>
    <submittedName>
        <fullName evidence="2">Uncharacterized protein</fullName>
    </submittedName>
</protein>
<organism evidence="2 3">
    <name type="scientific">Rotaria magnacalcarata</name>
    <dbReference type="NCBI Taxonomy" id="392030"/>
    <lineage>
        <taxon>Eukaryota</taxon>
        <taxon>Metazoa</taxon>
        <taxon>Spiralia</taxon>
        <taxon>Gnathifera</taxon>
        <taxon>Rotifera</taxon>
        <taxon>Eurotatoria</taxon>
        <taxon>Bdelloidea</taxon>
        <taxon>Philodinida</taxon>
        <taxon>Philodinidae</taxon>
        <taxon>Rotaria</taxon>
    </lineage>
</organism>